<evidence type="ECO:0000256" key="1">
    <source>
        <dbReference type="SAM" id="MobiDB-lite"/>
    </source>
</evidence>
<evidence type="ECO:0000313" key="2">
    <source>
        <dbReference type="EMBL" id="VEL26254.1"/>
    </source>
</evidence>
<organism evidence="2 3">
    <name type="scientific">Protopolystoma xenopodis</name>
    <dbReference type="NCBI Taxonomy" id="117903"/>
    <lineage>
        <taxon>Eukaryota</taxon>
        <taxon>Metazoa</taxon>
        <taxon>Spiralia</taxon>
        <taxon>Lophotrochozoa</taxon>
        <taxon>Platyhelminthes</taxon>
        <taxon>Monogenea</taxon>
        <taxon>Polyopisthocotylea</taxon>
        <taxon>Polystomatidea</taxon>
        <taxon>Polystomatidae</taxon>
        <taxon>Protopolystoma</taxon>
    </lineage>
</organism>
<protein>
    <recommendedName>
        <fullName evidence="4">Chromo domain-containing protein</fullName>
    </recommendedName>
</protein>
<dbReference type="SUPFAM" id="SSF54160">
    <property type="entry name" value="Chromo domain-like"/>
    <property type="match status" value="1"/>
</dbReference>
<feature type="region of interest" description="Disordered" evidence="1">
    <location>
        <begin position="123"/>
        <end position="168"/>
    </location>
</feature>
<evidence type="ECO:0000313" key="3">
    <source>
        <dbReference type="Proteomes" id="UP000784294"/>
    </source>
</evidence>
<feature type="region of interest" description="Disordered" evidence="1">
    <location>
        <begin position="1"/>
        <end position="61"/>
    </location>
</feature>
<feature type="non-terminal residue" evidence="2">
    <location>
        <position position="1"/>
    </location>
</feature>
<reference evidence="2" key="1">
    <citation type="submission" date="2018-11" db="EMBL/GenBank/DDBJ databases">
        <authorList>
            <consortium name="Pathogen Informatics"/>
        </authorList>
    </citation>
    <scope>NUCLEOTIDE SEQUENCE</scope>
</reference>
<sequence length="249" mass="27973">MYLPGVAESGTQSSDSEPESGKYSNLDNLEDRSYLCNENSNKIPNDESVVRSSIRSRRCPEQSGIVNDEELDKAIKEDNGFTFLDNYNPRNHVDPWVSVQAILASRPLKSALSIGRSGSFSKVKESLESDRPASNQNKEVDQGTDENDSENTVIKDPNAAKRDSRKRGSNDFALTRREYFVKYVDQSQWHNAWMPGKLLLALHPNLIRTYARLHEKVFSSNGPSDSITFAYPETKNPHQNSDIEESDGA</sequence>
<dbReference type="AlphaFoldDB" id="A0A448X2L2"/>
<dbReference type="EMBL" id="CAAALY010079060">
    <property type="protein sequence ID" value="VEL26254.1"/>
    <property type="molecule type" value="Genomic_DNA"/>
</dbReference>
<accession>A0A448X2L2</accession>
<dbReference type="Proteomes" id="UP000784294">
    <property type="component" value="Unassembled WGS sequence"/>
</dbReference>
<feature type="region of interest" description="Disordered" evidence="1">
    <location>
        <begin position="222"/>
        <end position="249"/>
    </location>
</feature>
<proteinExistence type="predicted"/>
<gene>
    <name evidence="2" type="ORF">PXEA_LOCUS19694</name>
</gene>
<evidence type="ECO:0008006" key="4">
    <source>
        <dbReference type="Google" id="ProtNLM"/>
    </source>
</evidence>
<dbReference type="InterPro" id="IPR016197">
    <property type="entry name" value="Chromo-like_dom_sf"/>
</dbReference>
<keyword evidence="3" id="KW-1185">Reference proteome</keyword>
<name>A0A448X2L2_9PLAT</name>
<feature type="compositionally biased region" description="Basic and acidic residues" evidence="1">
    <location>
        <begin position="158"/>
        <end position="168"/>
    </location>
</feature>
<comment type="caution">
    <text evidence="2">The sequence shown here is derived from an EMBL/GenBank/DDBJ whole genome shotgun (WGS) entry which is preliminary data.</text>
</comment>